<dbReference type="InterPro" id="IPR017926">
    <property type="entry name" value="GATASE"/>
</dbReference>
<dbReference type="InterPro" id="IPR044992">
    <property type="entry name" value="ChyE-like"/>
</dbReference>
<dbReference type="RefSeq" id="WP_259480608.1">
    <property type="nucleotide sequence ID" value="NZ_BAAAQY010000011.1"/>
</dbReference>
<evidence type="ECO:0000313" key="3">
    <source>
        <dbReference type="Proteomes" id="UP001500929"/>
    </source>
</evidence>
<keyword evidence="3" id="KW-1185">Reference proteome</keyword>
<dbReference type="PANTHER" id="PTHR42695:SF5">
    <property type="entry name" value="GLUTAMINE AMIDOTRANSFERASE YLR126C-RELATED"/>
    <property type="match status" value="1"/>
</dbReference>
<evidence type="ECO:0000313" key="2">
    <source>
        <dbReference type="EMBL" id="GAA2245298.1"/>
    </source>
</evidence>
<proteinExistence type="predicted"/>
<feature type="domain" description="Glutamine amidotransferase" evidence="1">
    <location>
        <begin position="34"/>
        <end position="195"/>
    </location>
</feature>
<evidence type="ECO:0000259" key="1">
    <source>
        <dbReference type="Pfam" id="PF00117"/>
    </source>
</evidence>
<keyword evidence="2" id="KW-0315">Glutamine amidotransferase</keyword>
<dbReference type="PANTHER" id="PTHR42695">
    <property type="entry name" value="GLUTAMINE AMIDOTRANSFERASE YLR126C-RELATED"/>
    <property type="match status" value="1"/>
</dbReference>
<accession>A0ABN3DZV8</accession>
<dbReference type="SUPFAM" id="SSF52317">
    <property type="entry name" value="Class I glutamine amidotransferase-like"/>
    <property type="match status" value="1"/>
</dbReference>
<dbReference type="Proteomes" id="UP001500929">
    <property type="component" value="Unassembled WGS sequence"/>
</dbReference>
<dbReference type="EMBL" id="BAAAQY010000011">
    <property type="protein sequence ID" value="GAA2245298.1"/>
    <property type="molecule type" value="Genomic_DNA"/>
</dbReference>
<protein>
    <submittedName>
        <fullName evidence="2">Glutamine amidotransferase</fullName>
    </submittedName>
</protein>
<comment type="caution">
    <text evidence="2">The sequence shown here is derived from an EMBL/GenBank/DDBJ whole genome shotgun (WGS) entry which is preliminary data.</text>
</comment>
<dbReference type="CDD" id="cd01741">
    <property type="entry name" value="GATase1_1"/>
    <property type="match status" value="1"/>
</dbReference>
<name>A0ABN3DZV8_9MICO</name>
<dbReference type="Pfam" id="PF00117">
    <property type="entry name" value="GATase"/>
    <property type="match status" value="1"/>
</dbReference>
<organism evidence="2 3">
    <name type="scientific">Herbiconiux moechotypicola</name>
    <dbReference type="NCBI Taxonomy" id="637393"/>
    <lineage>
        <taxon>Bacteria</taxon>
        <taxon>Bacillati</taxon>
        <taxon>Actinomycetota</taxon>
        <taxon>Actinomycetes</taxon>
        <taxon>Micrococcales</taxon>
        <taxon>Microbacteriaceae</taxon>
        <taxon>Herbiconiux</taxon>
    </lineage>
</organism>
<dbReference type="InterPro" id="IPR029062">
    <property type="entry name" value="Class_I_gatase-like"/>
</dbReference>
<dbReference type="Gene3D" id="3.40.50.880">
    <property type="match status" value="1"/>
</dbReference>
<sequence length="242" mass="26337">MTPTAPTTGRRAVVVQHDPTVALGNFGPVLEEHGYTIDLIDARTPGFTEALADAADAELLVVLGSTAGVYESESYPFIAPEIAHLQQRLAERRPTLGVCFGAQIIAAALGEEVRRGDTVEVGYREVTPTAEGFDSPVRHVAGTRMAQWHGDTFDLPTSVTLLASSAEYRHEAYGSGDWLLAVQFHPELTDEMHEQWLVGDAAFVAEHGYDAEALRDERARHGAAMQTASRLLLSDYLARLPR</sequence>
<dbReference type="PROSITE" id="PS51273">
    <property type="entry name" value="GATASE_TYPE_1"/>
    <property type="match status" value="1"/>
</dbReference>
<reference evidence="2 3" key="1">
    <citation type="journal article" date="2019" name="Int. J. Syst. Evol. Microbiol.">
        <title>The Global Catalogue of Microorganisms (GCM) 10K type strain sequencing project: providing services to taxonomists for standard genome sequencing and annotation.</title>
        <authorList>
            <consortium name="The Broad Institute Genomics Platform"/>
            <consortium name="The Broad Institute Genome Sequencing Center for Infectious Disease"/>
            <person name="Wu L."/>
            <person name="Ma J."/>
        </authorList>
    </citation>
    <scope>NUCLEOTIDE SEQUENCE [LARGE SCALE GENOMIC DNA]</scope>
    <source>
        <strain evidence="2 3">JCM 16117</strain>
    </source>
</reference>
<gene>
    <name evidence="2" type="ORF">GCM10009851_33210</name>
</gene>